<dbReference type="Proteomes" id="UP001380186">
    <property type="component" value="Chromosome"/>
</dbReference>
<sequence>MEKIDFLFMQKVCDYFEIDPNYFLDDQIIQNNTENKASAITVYGNSTVNTVSSEILENLAQNQNQIIKLIELQNKLIENLLKK</sequence>
<reference evidence="1 2" key="1">
    <citation type="journal article" date="2020" name="Microbes Environ.">
        <title>Synthetic bacterial community of duckweed: a simple and stable system to study plant-microbe interactions.</title>
        <authorList>
            <person name="Ishizawa H."/>
            <person name="Tada M."/>
            <person name="Kuroda M."/>
            <person name="Inoue D."/>
            <person name="Futamata H."/>
            <person name="Ike M."/>
        </authorList>
    </citation>
    <scope>NUCLEOTIDE SEQUENCE [LARGE SCALE GENOMIC DNA]</scope>
    <source>
        <strain evidence="1 2">DW100</strain>
    </source>
</reference>
<gene>
    <name evidence="1" type="ORF">CRDW_37300</name>
</gene>
<protein>
    <recommendedName>
        <fullName evidence="3">HTH cro/C1-type domain-containing protein</fullName>
    </recommendedName>
</protein>
<organism evidence="1 2">
    <name type="scientific">Chryseobacterium gambrini</name>
    <dbReference type="NCBI Taxonomy" id="373672"/>
    <lineage>
        <taxon>Bacteria</taxon>
        <taxon>Pseudomonadati</taxon>
        <taxon>Bacteroidota</taxon>
        <taxon>Flavobacteriia</taxon>
        <taxon>Flavobacteriales</taxon>
        <taxon>Weeksellaceae</taxon>
        <taxon>Chryseobacterium group</taxon>
        <taxon>Chryseobacterium</taxon>
    </lineage>
</organism>
<keyword evidence="2" id="KW-1185">Reference proteome</keyword>
<evidence type="ECO:0008006" key="3">
    <source>
        <dbReference type="Google" id="ProtNLM"/>
    </source>
</evidence>
<name>A0ABN7CIW0_9FLAO</name>
<evidence type="ECO:0000313" key="2">
    <source>
        <dbReference type="Proteomes" id="UP001380186"/>
    </source>
</evidence>
<accession>A0ABN7CIW0</accession>
<evidence type="ECO:0000313" key="1">
    <source>
        <dbReference type="EMBL" id="BEV06356.1"/>
    </source>
</evidence>
<dbReference type="EMBL" id="AP029022">
    <property type="protein sequence ID" value="BEV06356.1"/>
    <property type="molecule type" value="Genomic_DNA"/>
</dbReference>
<proteinExistence type="predicted"/>